<proteinExistence type="predicted"/>
<dbReference type="AlphaFoldDB" id="A0A397S9L6"/>
<keyword evidence="1" id="KW-0880">Kelch repeat</keyword>
<dbReference type="PANTHER" id="PTHR24412">
    <property type="entry name" value="KELCH PROTEIN"/>
    <property type="match status" value="1"/>
</dbReference>
<evidence type="ECO:0000256" key="3">
    <source>
        <dbReference type="SAM" id="Phobius"/>
    </source>
</evidence>
<dbReference type="SUPFAM" id="SSF54695">
    <property type="entry name" value="POZ domain"/>
    <property type="match status" value="1"/>
</dbReference>
<evidence type="ECO:0000259" key="4">
    <source>
        <dbReference type="PROSITE" id="PS50097"/>
    </source>
</evidence>
<feature type="transmembrane region" description="Helical" evidence="3">
    <location>
        <begin position="533"/>
        <end position="554"/>
    </location>
</feature>
<feature type="domain" description="BTB" evidence="4">
    <location>
        <begin position="19"/>
        <end position="92"/>
    </location>
</feature>
<keyword evidence="3" id="KW-0812">Transmembrane</keyword>
<protein>
    <recommendedName>
        <fullName evidence="8">BTB/POZ domain-containing protein</fullName>
    </recommendedName>
</protein>
<feature type="domain" description="TLDc" evidence="5">
    <location>
        <begin position="286"/>
        <end position="472"/>
    </location>
</feature>
<evidence type="ECO:0000259" key="5">
    <source>
        <dbReference type="PROSITE" id="PS51886"/>
    </source>
</evidence>
<dbReference type="SMART" id="SM00225">
    <property type="entry name" value="BTB"/>
    <property type="match status" value="1"/>
</dbReference>
<dbReference type="Gene3D" id="3.30.710.10">
    <property type="entry name" value="Potassium Channel Kv1.1, Chain A"/>
    <property type="match status" value="1"/>
</dbReference>
<keyword evidence="7" id="KW-1185">Reference proteome</keyword>
<dbReference type="Gene3D" id="1.25.40.420">
    <property type="match status" value="1"/>
</dbReference>
<feature type="transmembrane region" description="Helical" evidence="3">
    <location>
        <begin position="500"/>
        <end position="527"/>
    </location>
</feature>
<dbReference type="Pfam" id="PF07534">
    <property type="entry name" value="TLD"/>
    <property type="match status" value="1"/>
</dbReference>
<dbReference type="PROSITE" id="PS50097">
    <property type="entry name" value="BTB"/>
    <property type="match status" value="1"/>
</dbReference>
<reference evidence="6 7" key="1">
    <citation type="submission" date="2018-06" db="EMBL/GenBank/DDBJ databases">
        <title>Comparative genomics reveals the genomic features of Rhizophagus irregularis, R. cerebriforme, R. diaphanum and Gigaspora rosea, and their symbiotic lifestyle signature.</title>
        <authorList>
            <person name="Morin E."/>
            <person name="San Clemente H."/>
            <person name="Chen E.C.H."/>
            <person name="De La Providencia I."/>
            <person name="Hainaut M."/>
            <person name="Kuo A."/>
            <person name="Kohler A."/>
            <person name="Murat C."/>
            <person name="Tang N."/>
            <person name="Roy S."/>
            <person name="Loubradou J."/>
            <person name="Henrissat B."/>
            <person name="Grigoriev I.V."/>
            <person name="Corradi N."/>
            <person name="Roux C."/>
            <person name="Martin F.M."/>
        </authorList>
    </citation>
    <scope>NUCLEOTIDE SEQUENCE [LARGE SCALE GENOMIC DNA]</scope>
    <source>
        <strain evidence="6 7">DAOM 227022</strain>
    </source>
</reference>
<dbReference type="EMBL" id="QKYT01000919">
    <property type="protein sequence ID" value="RIA80687.1"/>
    <property type="molecule type" value="Genomic_DNA"/>
</dbReference>
<name>A0A397S9L6_9GLOM</name>
<evidence type="ECO:0000256" key="1">
    <source>
        <dbReference type="ARBA" id="ARBA00022441"/>
    </source>
</evidence>
<dbReference type="CDD" id="cd18186">
    <property type="entry name" value="BTB_POZ_ZBTB_KLHL-like"/>
    <property type="match status" value="1"/>
</dbReference>
<dbReference type="InterPro" id="IPR000210">
    <property type="entry name" value="BTB/POZ_dom"/>
</dbReference>
<sequence>MDCTLPIDFSNLLQDPIDYNVKIIVGEGQNIKEFKLHLAILSSRSIYFKNALSARWARKVDGIIIFHKPNISPLIFEILIKYIYTGKLYIENHNEISLVDVAIAADELQLLEVFQQLENSLIESKSSWQPKDIISVFQYDHFTNLNKIALKIVCNDPEIIFETNYFLKLEETHLIQLLKRDDLKIGEIKIWEYLIKWGIENTESILDNDLTKWTSTDLMNLEKTLHNCIPHVRFSQMSPDDYTKVNTFFKDILQDDLDGEVLQYFSNLNFRLTSNTLPPRYLFDSKIINSTDITLIASWIDKKKENSYQFNDIPFELKLIYRANYESFNIDDFHYKCDNKGPTVVIIKVLNSGEIIGGYNPLEWRSSKIVQDERSSLLYHNYDFYSDHKCEESNSFIFSLTNQINPILSRVISKKEAIIWSRNKGPCFGLKDLCIIDSFDEIIGKSIQHSYEKEIINRENFDLGEIEVFQIIDNRFFTFRLIDKIFKFIYRMFKFIKKMFFKFTNVVILIIFILLFISCILSTLSLFPLILFYTYYYGGVHGILIIFIVLMLLISWRLNFEVKQLDNYSNL</sequence>
<keyword evidence="3" id="KW-1133">Transmembrane helix</keyword>
<dbReference type="InterPro" id="IPR011705">
    <property type="entry name" value="BACK"/>
</dbReference>
<comment type="caution">
    <text evidence="6">The sequence shown here is derived from an EMBL/GenBank/DDBJ whole genome shotgun (WGS) entry which is preliminary data.</text>
</comment>
<dbReference type="PROSITE" id="PS51886">
    <property type="entry name" value="TLDC"/>
    <property type="match status" value="1"/>
</dbReference>
<accession>A0A397S9L6</accession>
<dbReference type="Proteomes" id="UP000265703">
    <property type="component" value="Unassembled WGS sequence"/>
</dbReference>
<evidence type="ECO:0008006" key="8">
    <source>
        <dbReference type="Google" id="ProtNLM"/>
    </source>
</evidence>
<dbReference type="InterPro" id="IPR006571">
    <property type="entry name" value="TLDc_dom"/>
</dbReference>
<dbReference type="PANTHER" id="PTHR24412:SF489">
    <property type="entry name" value="RING FINGER DOMAIN AND KELCH REPEAT-CONTAINING PROTEIN DDB_G0271372"/>
    <property type="match status" value="1"/>
</dbReference>
<dbReference type="Pfam" id="PF00651">
    <property type="entry name" value="BTB"/>
    <property type="match status" value="1"/>
</dbReference>
<evidence type="ECO:0000256" key="2">
    <source>
        <dbReference type="ARBA" id="ARBA00022737"/>
    </source>
</evidence>
<evidence type="ECO:0000313" key="6">
    <source>
        <dbReference type="EMBL" id="RIA80687.1"/>
    </source>
</evidence>
<keyword evidence="3" id="KW-0472">Membrane</keyword>
<gene>
    <name evidence="6" type="ORF">C1645_810344</name>
</gene>
<evidence type="ECO:0000313" key="7">
    <source>
        <dbReference type="Proteomes" id="UP000265703"/>
    </source>
</evidence>
<dbReference type="InterPro" id="IPR011333">
    <property type="entry name" value="SKP1/BTB/POZ_sf"/>
</dbReference>
<dbReference type="OrthoDB" id="1022638at2759"/>
<dbReference type="Pfam" id="PF07707">
    <property type="entry name" value="BACK"/>
    <property type="match status" value="1"/>
</dbReference>
<organism evidence="6 7">
    <name type="scientific">Glomus cerebriforme</name>
    <dbReference type="NCBI Taxonomy" id="658196"/>
    <lineage>
        <taxon>Eukaryota</taxon>
        <taxon>Fungi</taxon>
        <taxon>Fungi incertae sedis</taxon>
        <taxon>Mucoromycota</taxon>
        <taxon>Glomeromycotina</taxon>
        <taxon>Glomeromycetes</taxon>
        <taxon>Glomerales</taxon>
        <taxon>Glomeraceae</taxon>
        <taxon>Glomus</taxon>
    </lineage>
</organism>
<keyword evidence="2" id="KW-0677">Repeat</keyword>